<gene>
    <name evidence="1" type="ORF">CIHG_00225</name>
</gene>
<evidence type="ECO:0008006" key="3">
    <source>
        <dbReference type="Google" id="ProtNLM"/>
    </source>
</evidence>
<evidence type="ECO:0000313" key="2">
    <source>
        <dbReference type="Proteomes" id="UP000054563"/>
    </source>
</evidence>
<dbReference type="AlphaFoldDB" id="A0A0J8U602"/>
<sequence length="693" mass="78848">MPAHLDDSPMLPYLVRRDSFLSTRRIYGPHLTVNFKPDKSWPPSRVPTDVFFLISQYLTKADLARLRLVNREFALKLDYLFFYKVSVPLSPDFYVANTQKEDDVGVFERVGANITKFGITLDIDEVVFIIVVATIAHFIAASPFPPILSAQSSSVRVNMTRLDRDRVFYQRLRDTELLVCRRWRMVKAFSHLTAMKELALSFNTGLGWVSPPVFNRFQPIFLQPPVVFRKRHLHLSPHQYLLPNDIVRSGTRVAPGPYVLSACGERAVTTWYGTDGSRFCETCRHQSQIELLAETSSVIQRFFSSFFLAVIDNGQVFQNVHTLTFSGISSGLLHNLNNLEFFACFRGLKSLSILVYADWRKFDEGRTSLQQILPSEARYEFYQILQEQILPLSNIESLTLGYIGGGEHAHGALVRNRNILPAPIMREPATSAMGKARNSVIWFKHVKSLTFENCWFAPSALIQFLTHSKRSRLENLVFDSCSLASTPGRKDHALIRCGHGTYPAWRKYNRRVPSGIWISILAQFGPYLPLTDPNLPASSQFSDLKLPKRKPLDNLRRMDFVSCGYVLLGPFYNQTNLVVDEKSNDLRRAETEKRLREAVRDVDVSNAPVYAPFTKQVYDGDNLLGSIIQSIDEREEYTLATGYNFMFGWPAGDGLRRLVEEDGWKPVGTGRFTGGLLVLKRKMLSLISLLGVY</sequence>
<dbReference type="eggNOG" id="ENOG502SK00">
    <property type="taxonomic scope" value="Eukaryota"/>
</dbReference>
<dbReference type="VEuPathDB" id="FungiDB:CIHG_00225"/>
<reference evidence="2" key="1">
    <citation type="journal article" date="2010" name="Genome Res.">
        <title>Population genomic sequencing of Coccidioides fungi reveals recent hybridization and transposon control.</title>
        <authorList>
            <person name="Neafsey D.E."/>
            <person name="Barker B.M."/>
            <person name="Sharpton T.J."/>
            <person name="Stajich J.E."/>
            <person name="Park D.J."/>
            <person name="Whiston E."/>
            <person name="Hung C.-Y."/>
            <person name="McMahan C."/>
            <person name="White J."/>
            <person name="Sykes S."/>
            <person name="Heiman D."/>
            <person name="Young S."/>
            <person name="Zeng Q."/>
            <person name="Abouelleil A."/>
            <person name="Aftuck L."/>
            <person name="Bessette D."/>
            <person name="Brown A."/>
            <person name="FitzGerald M."/>
            <person name="Lui A."/>
            <person name="Macdonald J.P."/>
            <person name="Priest M."/>
            <person name="Orbach M.J."/>
            <person name="Galgiani J.N."/>
            <person name="Kirkland T.N."/>
            <person name="Cole G.T."/>
            <person name="Birren B.W."/>
            <person name="Henn M.R."/>
            <person name="Taylor J.W."/>
            <person name="Rounsley S.D."/>
        </authorList>
    </citation>
    <scope>NUCLEOTIDE SEQUENCE [LARGE SCALE GENOMIC DNA]</scope>
    <source>
        <strain evidence="2">H538.4</strain>
    </source>
</reference>
<dbReference type="EMBL" id="DS016981">
    <property type="protein sequence ID" value="KMU82443.1"/>
    <property type="molecule type" value="Genomic_DNA"/>
</dbReference>
<dbReference type="Proteomes" id="UP000054563">
    <property type="component" value="Unassembled WGS sequence"/>
</dbReference>
<protein>
    <recommendedName>
        <fullName evidence="3">F-box domain-containing protein</fullName>
    </recommendedName>
</protein>
<organism evidence="1 2">
    <name type="scientific">Coccidioides immitis H538.4</name>
    <dbReference type="NCBI Taxonomy" id="396776"/>
    <lineage>
        <taxon>Eukaryota</taxon>
        <taxon>Fungi</taxon>
        <taxon>Dikarya</taxon>
        <taxon>Ascomycota</taxon>
        <taxon>Pezizomycotina</taxon>
        <taxon>Eurotiomycetes</taxon>
        <taxon>Eurotiomycetidae</taxon>
        <taxon>Onygenales</taxon>
        <taxon>Onygenaceae</taxon>
        <taxon>Coccidioides</taxon>
    </lineage>
</organism>
<dbReference type="STRING" id="396776.A0A0J8U602"/>
<dbReference type="OrthoDB" id="4194555at2759"/>
<evidence type="ECO:0000313" key="1">
    <source>
        <dbReference type="EMBL" id="KMU82443.1"/>
    </source>
</evidence>
<name>A0A0J8U602_COCIT</name>
<accession>A0A0J8U602</accession>
<proteinExistence type="predicted"/>